<protein>
    <submittedName>
        <fullName evidence="3">Uncharacterized protein DUF2799</fullName>
    </submittedName>
</protein>
<reference evidence="3 4" key="1">
    <citation type="submission" date="2019-03" db="EMBL/GenBank/DDBJ databases">
        <title>Genomic Encyclopedia of Type Strains, Phase IV (KMG-IV): sequencing the most valuable type-strain genomes for metagenomic binning, comparative biology and taxonomic classification.</title>
        <authorList>
            <person name="Goeker M."/>
        </authorList>
    </citation>
    <scope>NUCLEOTIDE SEQUENCE [LARGE SCALE GENOMIC DNA]</scope>
    <source>
        <strain evidence="3 4">DSM 103792</strain>
    </source>
</reference>
<dbReference type="AlphaFoldDB" id="A0A4R6UCW7"/>
<feature type="coiled-coil region" evidence="1">
    <location>
        <begin position="115"/>
        <end position="180"/>
    </location>
</feature>
<name>A0A4R6UCW7_9GAMM</name>
<gene>
    <name evidence="3" type="ORF">EV696_12410</name>
</gene>
<sequence>MMKYALLLISMLLLSGCATLSESECRSADWYAIGFEDGAQGRPVSYLSEHRKACADYQVTPAFEPYRQGHEQGVAQYCTADNGFALGRRGGRYQNVCPPAQAAVFVPAYQRGYQLYMVERQIQEAQRQQRQEEQAVANDRQRITEIESLLIHESGNSESRKQLLAEMRALEAGIHEHQQRIFHLAEELDALYAEMRALESAP</sequence>
<dbReference type="Proteomes" id="UP000295375">
    <property type="component" value="Unassembled WGS sequence"/>
</dbReference>
<feature type="signal peptide" evidence="2">
    <location>
        <begin position="1"/>
        <end position="20"/>
    </location>
</feature>
<dbReference type="RefSeq" id="WP_157591424.1">
    <property type="nucleotide sequence ID" value="NZ_CP037953.1"/>
</dbReference>
<proteinExistence type="predicted"/>
<organism evidence="3 4">
    <name type="scientific">Permianibacter aggregans</name>
    <dbReference type="NCBI Taxonomy" id="1510150"/>
    <lineage>
        <taxon>Bacteria</taxon>
        <taxon>Pseudomonadati</taxon>
        <taxon>Pseudomonadota</taxon>
        <taxon>Gammaproteobacteria</taxon>
        <taxon>Pseudomonadales</taxon>
        <taxon>Pseudomonadaceae</taxon>
        <taxon>Permianibacter</taxon>
    </lineage>
</organism>
<feature type="chain" id="PRO_5020957422" evidence="2">
    <location>
        <begin position="21"/>
        <end position="202"/>
    </location>
</feature>
<evidence type="ECO:0000256" key="2">
    <source>
        <dbReference type="SAM" id="SignalP"/>
    </source>
</evidence>
<comment type="caution">
    <text evidence="3">The sequence shown here is derived from an EMBL/GenBank/DDBJ whole genome shotgun (WGS) entry which is preliminary data.</text>
</comment>
<dbReference type="EMBL" id="SNYM01000024">
    <property type="protein sequence ID" value="TDQ44528.1"/>
    <property type="molecule type" value="Genomic_DNA"/>
</dbReference>
<evidence type="ECO:0000313" key="4">
    <source>
        <dbReference type="Proteomes" id="UP000295375"/>
    </source>
</evidence>
<accession>A0A4R6UCW7</accession>
<dbReference type="Pfam" id="PF10973">
    <property type="entry name" value="DUF2799"/>
    <property type="match status" value="1"/>
</dbReference>
<dbReference type="InterPro" id="IPR021242">
    <property type="entry name" value="DUF2799"/>
</dbReference>
<keyword evidence="2" id="KW-0732">Signal</keyword>
<keyword evidence="4" id="KW-1185">Reference proteome</keyword>
<evidence type="ECO:0000313" key="3">
    <source>
        <dbReference type="EMBL" id="TDQ44528.1"/>
    </source>
</evidence>
<keyword evidence="1" id="KW-0175">Coiled coil</keyword>
<dbReference type="PROSITE" id="PS51257">
    <property type="entry name" value="PROKAR_LIPOPROTEIN"/>
    <property type="match status" value="1"/>
</dbReference>
<evidence type="ECO:0000256" key="1">
    <source>
        <dbReference type="SAM" id="Coils"/>
    </source>
</evidence>